<protein>
    <submittedName>
        <fullName evidence="2">RNA-directed DNA polymerase</fullName>
    </submittedName>
</protein>
<gene>
    <name evidence="2" type="ORF">RIB56_17460</name>
</gene>
<dbReference type="PROSITE" id="PS50878">
    <property type="entry name" value="RT_POL"/>
    <property type="match status" value="1"/>
</dbReference>
<organism evidence="2 3">
    <name type="scientific">Priestia flexa</name>
    <dbReference type="NCBI Taxonomy" id="86664"/>
    <lineage>
        <taxon>Bacteria</taxon>
        <taxon>Bacillati</taxon>
        <taxon>Bacillota</taxon>
        <taxon>Bacilli</taxon>
        <taxon>Bacillales</taxon>
        <taxon>Bacillaceae</taxon>
        <taxon>Priestia</taxon>
    </lineage>
</organism>
<dbReference type="GO" id="GO:0003964">
    <property type="term" value="F:RNA-directed DNA polymerase activity"/>
    <property type="evidence" value="ECO:0007669"/>
    <property type="project" value="UniProtKB-KW"/>
</dbReference>
<keyword evidence="2" id="KW-0548">Nucleotidyltransferase</keyword>
<evidence type="ECO:0000259" key="1">
    <source>
        <dbReference type="PROSITE" id="PS50878"/>
    </source>
</evidence>
<evidence type="ECO:0000313" key="3">
    <source>
        <dbReference type="Proteomes" id="UP001284771"/>
    </source>
</evidence>
<evidence type="ECO:0000313" key="2">
    <source>
        <dbReference type="EMBL" id="MDW8517902.1"/>
    </source>
</evidence>
<dbReference type="Proteomes" id="UP001284771">
    <property type="component" value="Unassembled WGS sequence"/>
</dbReference>
<proteinExistence type="predicted"/>
<keyword evidence="3" id="KW-1185">Reference proteome</keyword>
<dbReference type="RefSeq" id="WP_318757791.1">
    <property type="nucleotide sequence ID" value="NZ_JAWUZT010000067.1"/>
</dbReference>
<dbReference type="CDD" id="cd01646">
    <property type="entry name" value="RT_Bac_retron_I"/>
    <property type="match status" value="1"/>
</dbReference>
<sequence>MKKNRYIYKEVLPVELPLNFSNSFLKLINHDNFNSKTLDKNYTIPLNFKVPKTNGLEQRTLSIPHPIAQVQMMAYLNTYKFNIMNFCSLSPFSIRSPQKLNNLNFNYDDIYKNKIKFFNSLFDEKSSDLKINETDLKIEFTSFFSYRKFNNILQFKNSISYHRAKIRFDNYMNLDIRNFFSSIYTHSLEWAITDNIKKTKQELQGDYDFFRKITDKICQTINYNETNGIIIGPEFSRIISEILLTRTDLQIAKKLNEEGLKYNKDYVIYRFIDDYTIFSNNPSEQNEQLIKNTIINVLSQYKLQLNTEKFIAKHALLVNEDTSIIELKNILSSFIINFNKNFKFDQLNNLASTFMINFAKLISIYPNKKVSITRYTLKKFTELIPQNLNSINRQLILDLAFFVLSYSPEHFSVQNMNNLIFNYREAINKHFNISNKYLEEFDTEYINRLIKFLKRNKFSLDQIYELITAAKYLSIKLPNNLLCSFIQQKNSKNNYFILCTIANYILDSEHPYTLFKSYKIIFEKISKEIDRILTQQSKDDLRFIDSSYFYIINDFTYYPLFQKNRFSTQKTKDLLKKLKSEQKYFLQMTKDKLAKGFSITGKSEMESFVKPIISRSYYRWNIGYSVYAKTNILKSLNSYKNSPNIFNYN</sequence>
<reference evidence="3" key="1">
    <citation type="submission" date="2023-07" db="EMBL/GenBank/DDBJ databases">
        <title>Draft genomic sequences of Priestia flexa CCM isolated from the soil of an abandoned mine contaminated by free cyanide in the high Andean zone of Tacna, Peru.</title>
        <authorList>
            <person name="Caceda Quiroz C.J."/>
            <person name="Maraza Chooque G.J."/>
            <person name="Fora Quispe G.L."/>
            <person name="Carpio Mamani M."/>
        </authorList>
    </citation>
    <scope>NUCLEOTIDE SEQUENCE [LARGE SCALE GENOMIC DNA]</scope>
    <source>
        <strain evidence="3">CCM</strain>
    </source>
</reference>
<name>A0ABU4JA72_9BACI</name>
<dbReference type="EMBL" id="JAWUZT010000067">
    <property type="protein sequence ID" value="MDW8517902.1"/>
    <property type="molecule type" value="Genomic_DNA"/>
</dbReference>
<keyword evidence="2" id="KW-0695">RNA-directed DNA polymerase</keyword>
<feature type="domain" description="Reverse transcriptase" evidence="1">
    <location>
        <begin position="1"/>
        <end position="336"/>
    </location>
</feature>
<accession>A0ABU4JA72</accession>
<keyword evidence="2" id="KW-0808">Transferase</keyword>
<dbReference type="InterPro" id="IPR000477">
    <property type="entry name" value="RT_dom"/>
</dbReference>
<comment type="caution">
    <text evidence="2">The sequence shown here is derived from an EMBL/GenBank/DDBJ whole genome shotgun (WGS) entry which is preliminary data.</text>
</comment>